<proteinExistence type="predicted"/>
<dbReference type="PANTHER" id="PTHR11941">
    <property type="entry name" value="ENOYL-COA HYDRATASE-RELATED"/>
    <property type="match status" value="1"/>
</dbReference>
<dbReference type="GO" id="GO:0006635">
    <property type="term" value="P:fatty acid beta-oxidation"/>
    <property type="evidence" value="ECO:0007669"/>
    <property type="project" value="TreeGrafter"/>
</dbReference>
<evidence type="ECO:0000313" key="1">
    <source>
        <dbReference type="EMBL" id="MBK6974883.1"/>
    </source>
</evidence>
<dbReference type="InterPro" id="IPR029045">
    <property type="entry name" value="ClpP/crotonase-like_dom_sf"/>
</dbReference>
<reference evidence="1" key="1">
    <citation type="submission" date="2020-10" db="EMBL/GenBank/DDBJ databases">
        <title>Connecting structure to function with the recovery of over 1000 high-quality activated sludge metagenome-assembled genomes encoding full-length rRNA genes using long-read sequencing.</title>
        <authorList>
            <person name="Singleton C.M."/>
            <person name="Petriglieri F."/>
            <person name="Kristensen J.M."/>
            <person name="Kirkegaard R.H."/>
            <person name="Michaelsen T.Y."/>
            <person name="Andersen M.H."/>
            <person name="Karst S.M."/>
            <person name="Dueholm M.S."/>
            <person name="Nielsen P.H."/>
            <person name="Albertsen M."/>
        </authorList>
    </citation>
    <scope>NUCLEOTIDE SEQUENCE</scope>
    <source>
        <strain evidence="1">Bjer_18-Q3-R1-45_BAT3C.347</strain>
    </source>
</reference>
<dbReference type="InterPro" id="IPR001753">
    <property type="entry name" value="Enoyl-CoA_hydra/iso"/>
</dbReference>
<comment type="caution">
    <text evidence="1">The sequence shown here is derived from an EMBL/GenBank/DDBJ whole genome shotgun (WGS) entry which is preliminary data.</text>
</comment>
<dbReference type="Pfam" id="PF00378">
    <property type="entry name" value="ECH_1"/>
    <property type="match status" value="1"/>
</dbReference>
<dbReference type="Gene3D" id="6.20.390.30">
    <property type="match status" value="1"/>
</dbReference>
<gene>
    <name evidence="1" type="ORF">IPH26_18790</name>
</gene>
<dbReference type="EMBL" id="JADJEV010000005">
    <property type="protein sequence ID" value="MBK6974883.1"/>
    <property type="molecule type" value="Genomic_DNA"/>
</dbReference>
<protein>
    <submittedName>
        <fullName evidence="1">Crotonase/enoyl-CoA hydratase family protein</fullName>
    </submittedName>
</protein>
<dbReference type="NCBIfam" id="NF006452">
    <property type="entry name" value="PRK08788.1"/>
    <property type="match status" value="1"/>
</dbReference>
<dbReference type="PANTHER" id="PTHR11941:SF54">
    <property type="entry name" value="ENOYL-COA HYDRATASE, MITOCHONDRIAL"/>
    <property type="match status" value="1"/>
</dbReference>
<dbReference type="CDD" id="cd06558">
    <property type="entry name" value="crotonase-like"/>
    <property type="match status" value="1"/>
</dbReference>
<accession>A0A9D7E6T6</accession>
<dbReference type="AlphaFoldDB" id="A0A9D7E6T6"/>
<sequence>MSALPLLLHYPGVGPEPVRPSIRLVEGSGSAKPTLVRTACVTSEYVESQRAVWMYMNHVGRPCFTLDLIGDMRRQQDAIARRPEEVDFLVTASMTPGVFNLGGDLDLFRKLSVAGDYDGLLHYATQCVDGVYNYLVGLGTETMTIALVEGDALGGGLELALSNNLVIAQRGIKMGFPEMLFNLFPGMGAYSILARKVGPRISEDLITSGRVLTAEQMHELGLVDYLAEPGEGEAIVRKVIASRRTNLHGYWAYQRAKQHGPLKISHAELLEITREWVEAACSIGSRDIKVMERLVRAQDKRSETG</sequence>
<dbReference type="Proteomes" id="UP000807785">
    <property type="component" value="Unassembled WGS sequence"/>
</dbReference>
<dbReference type="GO" id="GO:0003824">
    <property type="term" value="F:catalytic activity"/>
    <property type="evidence" value="ECO:0007669"/>
    <property type="project" value="UniProtKB-ARBA"/>
</dbReference>
<name>A0A9D7E6T6_9PROT</name>
<dbReference type="Gene3D" id="3.90.226.10">
    <property type="entry name" value="2-enoyl-CoA Hydratase, Chain A, domain 1"/>
    <property type="match status" value="1"/>
</dbReference>
<dbReference type="SUPFAM" id="SSF52096">
    <property type="entry name" value="ClpP/crotonase"/>
    <property type="match status" value="1"/>
</dbReference>
<organism evidence="1 2">
    <name type="scientific">Candidatus Methylophosphatis roskildensis</name>
    <dbReference type="NCBI Taxonomy" id="2899263"/>
    <lineage>
        <taxon>Bacteria</taxon>
        <taxon>Pseudomonadati</taxon>
        <taxon>Pseudomonadota</taxon>
        <taxon>Betaproteobacteria</taxon>
        <taxon>Nitrosomonadales</taxon>
        <taxon>Sterolibacteriaceae</taxon>
        <taxon>Candidatus Methylophosphatis</taxon>
    </lineage>
</organism>
<evidence type="ECO:0000313" key="2">
    <source>
        <dbReference type="Proteomes" id="UP000807785"/>
    </source>
</evidence>